<dbReference type="Gene3D" id="2.40.420.20">
    <property type="match status" value="1"/>
</dbReference>
<dbReference type="Gene3D" id="1.10.287.470">
    <property type="entry name" value="Helix hairpin bin"/>
    <property type="match status" value="1"/>
</dbReference>
<dbReference type="PANTHER" id="PTHR30097:SF4">
    <property type="entry name" value="SLR6042 PROTEIN"/>
    <property type="match status" value="1"/>
</dbReference>
<accession>A0A5C5XV04</accession>
<evidence type="ECO:0000313" key="3">
    <source>
        <dbReference type="Proteomes" id="UP000318478"/>
    </source>
</evidence>
<evidence type="ECO:0000256" key="1">
    <source>
        <dbReference type="ARBA" id="ARBA00022448"/>
    </source>
</evidence>
<dbReference type="PANTHER" id="PTHR30097">
    <property type="entry name" value="CATION EFFLUX SYSTEM PROTEIN CUSB"/>
    <property type="match status" value="1"/>
</dbReference>
<proteinExistence type="predicted"/>
<comment type="caution">
    <text evidence="2">The sequence shown here is derived from an EMBL/GenBank/DDBJ whole genome shotgun (WGS) entry which is preliminary data.</text>
</comment>
<dbReference type="EMBL" id="SJPO01000015">
    <property type="protein sequence ID" value="TWT66754.1"/>
    <property type="molecule type" value="Genomic_DNA"/>
</dbReference>
<dbReference type="GO" id="GO:0030313">
    <property type="term" value="C:cell envelope"/>
    <property type="evidence" value="ECO:0007669"/>
    <property type="project" value="TreeGrafter"/>
</dbReference>
<protein>
    <submittedName>
        <fullName evidence="2">HlyD family secretion protein</fullName>
    </submittedName>
</protein>
<dbReference type="Proteomes" id="UP000318478">
    <property type="component" value="Unassembled WGS sequence"/>
</dbReference>
<evidence type="ECO:0000313" key="2">
    <source>
        <dbReference type="EMBL" id="TWT66754.1"/>
    </source>
</evidence>
<dbReference type="Gene3D" id="2.40.50.100">
    <property type="match status" value="1"/>
</dbReference>
<keyword evidence="3" id="KW-1185">Reference proteome</keyword>
<dbReference type="GO" id="GO:0060003">
    <property type="term" value="P:copper ion export"/>
    <property type="evidence" value="ECO:0007669"/>
    <property type="project" value="TreeGrafter"/>
</dbReference>
<name>A0A5C5XV04_9BACT</name>
<dbReference type="GO" id="GO:0015679">
    <property type="term" value="P:plasma membrane copper ion transport"/>
    <property type="evidence" value="ECO:0007669"/>
    <property type="project" value="TreeGrafter"/>
</dbReference>
<keyword evidence="1" id="KW-0813">Transport</keyword>
<dbReference type="RefSeq" id="WP_197528223.1">
    <property type="nucleotide sequence ID" value="NZ_SJPO01000015.1"/>
</dbReference>
<reference evidence="2 3" key="1">
    <citation type="submission" date="2019-02" db="EMBL/GenBank/DDBJ databases">
        <title>Deep-cultivation of Planctomycetes and their phenomic and genomic characterization uncovers novel biology.</title>
        <authorList>
            <person name="Wiegand S."/>
            <person name="Jogler M."/>
            <person name="Boedeker C."/>
            <person name="Pinto D."/>
            <person name="Vollmers J."/>
            <person name="Rivas-Marin E."/>
            <person name="Kohn T."/>
            <person name="Peeters S.H."/>
            <person name="Heuer A."/>
            <person name="Rast P."/>
            <person name="Oberbeckmann S."/>
            <person name="Bunk B."/>
            <person name="Jeske O."/>
            <person name="Meyerdierks A."/>
            <person name="Storesund J.E."/>
            <person name="Kallscheuer N."/>
            <person name="Luecker S."/>
            <person name="Lage O.M."/>
            <person name="Pohl T."/>
            <person name="Merkel B.J."/>
            <person name="Hornburger P."/>
            <person name="Mueller R.-W."/>
            <person name="Bruemmer F."/>
            <person name="Labrenz M."/>
            <person name="Spormann A.M."/>
            <person name="Op Den Camp H."/>
            <person name="Overmann J."/>
            <person name="Amann R."/>
            <person name="Jetten M.S.M."/>
            <person name="Mascher T."/>
            <person name="Medema M.H."/>
            <person name="Devos D.P."/>
            <person name="Kaster A.-K."/>
            <person name="Ovreas L."/>
            <person name="Rohde M."/>
            <person name="Galperin M.Y."/>
            <person name="Jogler C."/>
        </authorList>
    </citation>
    <scope>NUCLEOTIDE SEQUENCE [LARGE SCALE GENOMIC DNA]</scope>
    <source>
        <strain evidence="2 3">Pla123a</strain>
    </source>
</reference>
<dbReference type="AlphaFoldDB" id="A0A5C5XV04"/>
<sequence>MIVLGLSATAAFMLLKDRLPGIPGDGSPVVAATDDHQQEAGHANEATASPALQVSKRGLQNIGYEPYTVAFREYERRLVLPAIVVERPGKSQTHITAPLTGIVTSIEVVQGQAVTPGTLLFRLKLTHEELVGAQRDFLQDLANLEVVEREVARLKELGDGVVAGKRIIEQQYERRKLRASLAAEEQAMLLHGLTKEQVRSIRESQELLPSVDIFAPGHTHGESEDEHEHPLVVQRLGISVGQQVQVGEEMAVLADHHLLQIEGAAFEDDAEQVRESAAKGRAVTARLVSGDNAAVSGLKIQYVAGQVDPVSRAFKIYLNLPNKTALDKTTDDGVRFFEWLYKPGQRMQIDLVVERTPGQLVLPAAAVVSDGAENYVYRQNGGQFQQTPVHLLSRDKEWVVAANDGALYEGDVIAGRGAYQLHLALKNQAGGGVDPHAGHNH</sequence>
<gene>
    <name evidence="2" type="ORF">Pla123a_46420</name>
</gene>
<dbReference type="Gene3D" id="2.40.30.170">
    <property type="match status" value="1"/>
</dbReference>
<organism evidence="2 3">
    <name type="scientific">Posidoniimonas polymericola</name>
    <dbReference type="NCBI Taxonomy" id="2528002"/>
    <lineage>
        <taxon>Bacteria</taxon>
        <taxon>Pseudomonadati</taxon>
        <taxon>Planctomycetota</taxon>
        <taxon>Planctomycetia</taxon>
        <taxon>Pirellulales</taxon>
        <taxon>Lacipirellulaceae</taxon>
        <taxon>Posidoniimonas</taxon>
    </lineage>
</organism>
<dbReference type="InterPro" id="IPR051909">
    <property type="entry name" value="MFP_Cation_Efflux"/>
</dbReference>